<dbReference type="GO" id="GO:1990904">
    <property type="term" value="C:ribonucleoprotein complex"/>
    <property type="evidence" value="ECO:0007669"/>
    <property type="project" value="UniProtKB-KW"/>
</dbReference>
<dbReference type="GO" id="GO:0005737">
    <property type="term" value="C:cytoplasm"/>
    <property type="evidence" value="ECO:0007669"/>
    <property type="project" value="UniProtKB-ARBA"/>
</dbReference>
<keyword evidence="2 5" id="KW-0689">Ribosomal protein</keyword>
<proteinExistence type="inferred from homology"/>
<dbReference type="NCBIfam" id="TIGR01023">
    <property type="entry name" value="rpmG_bact"/>
    <property type="match status" value="1"/>
</dbReference>
<dbReference type="InterPro" id="IPR001705">
    <property type="entry name" value="Ribosomal_bL33"/>
</dbReference>
<dbReference type="InterPro" id="IPR038584">
    <property type="entry name" value="Ribosomal_bL33_sf"/>
</dbReference>
<evidence type="ECO:0000256" key="4">
    <source>
        <dbReference type="ARBA" id="ARBA00035176"/>
    </source>
</evidence>
<dbReference type="GO" id="GO:0003735">
    <property type="term" value="F:structural constituent of ribosome"/>
    <property type="evidence" value="ECO:0007669"/>
    <property type="project" value="InterPro"/>
</dbReference>
<comment type="caution">
    <text evidence="6">The sequence shown here is derived from an EMBL/GenBank/DDBJ whole genome shotgun (WGS) entry which is preliminary data.</text>
</comment>
<dbReference type="AlphaFoldDB" id="A0A0G0GLF0"/>
<dbReference type="NCBIfam" id="NF001764">
    <property type="entry name" value="PRK00504.1"/>
    <property type="match status" value="1"/>
</dbReference>
<evidence type="ECO:0000313" key="7">
    <source>
        <dbReference type="Proteomes" id="UP000034140"/>
    </source>
</evidence>
<sequence>MAKVKKDIIALKCTTCDSKNYTDYKTKNMKEKMVVNKYCAVCQKHTEHKETKVK</sequence>
<dbReference type="GO" id="GO:0006412">
    <property type="term" value="P:translation"/>
    <property type="evidence" value="ECO:0007669"/>
    <property type="project" value="UniProtKB-UniRule"/>
</dbReference>
<evidence type="ECO:0000313" key="6">
    <source>
        <dbReference type="EMBL" id="KKP92442.1"/>
    </source>
</evidence>
<dbReference type="Proteomes" id="UP000034140">
    <property type="component" value="Unassembled WGS sequence"/>
</dbReference>
<gene>
    <name evidence="5" type="primary">rpmG</name>
    <name evidence="6" type="ORF">UR96_C0013G0011</name>
</gene>
<evidence type="ECO:0000256" key="5">
    <source>
        <dbReference type="HAMAP-Rule" id="MF_00294"/>
    </source>
</evidence>
<organism evidence="6 7">
    <name type="scientific">candidate division WS6 bacterium GW2011_GWC1_36_11</name>
    <dbReference type="NCBI Taxonomy" id="1619090"/>
    <lineage>
        <taxon>Bacteria</taxon>
        <taxon>Candidatus Dojkabacteria</taxon>
    </lineage>
</organism>
<dbReference type="GO" id="GO:0005840">
    <property type="term" value="C:ribosome"/>
    <property type="evidence" value="ECO:0007669"/>
    <property type="project" value="UniProtKB-KW"/>
</dbReference>
<accession>A0A0G0GLF0</accession>
<reference evidence="6 7" key="1">
    <citation type="journal article" date="2015" name="Nature">
        <title>rRNA introns, odd ribosomes, and small enigmatic genomes across a large radiation of phyla.</title>
        <authorList>
            <person name="Brown C.T."/>
            <person name="Hug L.A."/>
            <person name="Thomas B.C."/>
            <person name="Sharon I."/>
            <person name="Castelle C.J."/>
            <person name="Singh A."/>
            <person name="Wilkins M.J."/>
            <person name="Williams K.H."/>
            <person name="Banfield J.F."/>
        </authorList>
    </citation>
    <scope>NUCLEOTIDE SEQUENCE [LARGE SCALE GENOMIC DNA]</scope>
</reference>
<dbReference type="Gene3D" id="2.20.28.120">
    <property type="entry name" value="Ribosomal protein L33"/>
    <property type="match status" value="1"/>
</dbReference>
<evidence type="ECO:0000256" key="1">
    <source>
        <dbReference type="ARBA" id="ARBA00007596"/>
    </source>
</evidence>
<dbReference type="Pfam" id="PF00471">
    <property type="entry name" value="Ribosomal_L33"/>
    <property type="match status" value="1"/>
</dbReference>
<dbReference type="HAMAP" id="MF_00294">
    <property type="entry name" value="Ribosomal_bL33"/>
    <property type="match status" value="1"/>
</dbReference>
<protein>
    <recommendedName>
        <fullName evidence="4 5">Large ribosomal subunit protein bL33</fullName>
    </recommendedName>
</protein>
<dbReference type="InterPro" id="IPR011332">
    <property type="entry name" value="Ribosomal_zn-bd"/>
</dbReference>
<comment type="similarity">
    <text evidence="1 5">Belongs to the bacterial ribosomal protein bL33 family.</text>
</comment>
<dbReference type="EMBL" id="LBRE01000013">
    <property type="protein sequence ID" value="KKP92442.1"/>
    <property type="molecule type" value="Genomic_DNA"/>
</dbReference>
<evidence type="ECO:0000256" key="2">
    <source>
        <dbReference type="ARBA" id="ARBA00022980"/>
    </source>
</evidence>
<keyword evidence="3 5" id="KW-0687">Ribonucleoprotein</keyword>
<name>A0A0G0GLF0_9BACT</name>
<dbReference type="SUPFAM" id="SSF57829">
    <property type="entry name" value="Zn-binding ribosomal proteins"/>
    <property type="match status" value="1"/>
</dbReference>
<evidence type="ECO:0000256" key="3">
    <source>
        <dbReference type="ARBA" id="ARBA00023274"/>
    </source>
</evidence>